<evidence type="ECO:0000313" key="1">
    <source>
        <dbReference type="EMBL" id="KAK2950316.1"/>
    </source>
</evidence>
<protein>
    <submittedName>
        <fullName evidence="1">Uncharacterized protein</fullName>
    </submittedName>
</protein>
<dbReference type="EMBL" id="JARBJD010000138">
    <property type="protein sequence ID" value="KAK2950316.1"/>
    <property type="molecule type" value="Genomic_DNA"/>
</dbReference>
<dbReference type="Proteomes" id="UP001281761">
    <property type="component" value="Unassembled WGS sequence"/>
</dbReference>
<comment type="caution">
    <text evidence="1">The sequence shown here is derived from an EMBL/GenBank/DDBJ whole genome shotgun (WGS) entry which is preliminary data.</text>
</comment>
<proteinExistence type="predicted"/>
<gene>
    <name evidence="1" type="ORF">BLNAU_14727</name>
</gene>
<accession>A0ABQ9XCT4</accession>
<keyword evidence="2" id="KW-1185">Reference proteome</keyword>
<name>A0ABQ9XCT4_9EUKA</name>
<reference evidence="1 2" key="1">
    <citation type="journal article" date="2022" name="bioRxiv">
        <title>Genomics of Preaxostyla Flagellates Illuminates Evolutionary Transitions and the Path Towards Mitochondrial Loss.</title>
        <authorList>
            <person name="Novak L.V.F."/>
            <person name="Treitli S.C."/>
            <person name="Pyrih J."/>
            <person name="Halakuc P."/>
            <person name="Pipaliya S.V."/>
            <person name="Vacek V."/>
            <person name="Brzon O."/>
            <person name="Soukal P."/>
            <person name="Eme L."/>
            <person name="Dacks J.B."/>
            <person name="Karnkowska A."/>
            <person name="Elias M."/>
            <person name="Hampl V."/>
        </authorList>
    </citation>
    <scope>NUCLEOTIDE SEQUENCE [LARGE SCALE GENOMIC DNA]</scope>
    <source>
        <strain evidence="1">NAU3</strain>
        <tissue evidence="1">Gut</tissue>
    </source>
</reference>
<sequence length="459" mass="52652">MVAVRHHRCLGSIGSNHHATGAIPHQRENLKDAHQDLDAAARFFVVAKGDPATRIAISGASSWMCILSYELQYTQYRTELELAHLKQFYKIRTLRNSRDELELAHLKQFYKIRTLRNSRDDCFVSNTTDVMANASNCYGFYEHRWSLSPDRASEHDDAHQRVMPTFSCLNSTFIIIVDTSEPVMNLSSLFVDVIHILPFLSSASYQPLSSWQCFRRFNLDKKKPFFESSVRFYALHPPEMVVVILSLGNQGDVSIGNTTPTCVICSNPTSRREFNIHDPECHLKFTVHLNNLSLDRQERSQRIYKETADLYKDEDDEGPFFGSQLSSALDCTLNFARELHSMVECMTGCVCREEFTITSVAVFAFGADTFDHAKSIVHEEDQRHWKFVGRERHSSRSQNHFRIISNTSDRCNYVCCVVLKTICAPKRNYVIDKRIARNDLSRHLSNVGEGKFGNMTSHR</sequence>
<evidence type="ECO:0000313" key="2">
    <source>
        <dbReference type="Proteomes" id="UP001281761"/>
    </source>
</evidence>
<organism evidence="1 2">
    <name type="scientific">Blattamonas nauphoetae</name>
    <dbReference type="NCBI Taxonomy" id="2049346"/>
    <lineage>
        <taxon>Eukaryota</taxon>
        <taxon>Metamonada</taxon>
        <taxon>Preaxostyla</taxon>
        <taxon>Oxymonadida</taxon>
        <taxon>Blattamonas</taxon>
    </lineage>
</organism>